<reference evidence="1 2" key="1">
    <citation type="submission" date="2016-10" db="EMBL/GenBank/DDBJ databases">
        <authorList>
            <person name="de Groot N.N."/>
        </authorList>
    </citation>
    <scope>NUCLEOTIDE SEQUENCE [LARGE SCALE GENOMIC DNA]</scope>
    <source>
        <strain evidence="2">E92,LMG 26720,CCM 7988</strain>
    </source>
</reference>
<dbReference type="EMBL" id="FOXH01000010">
    <property type="protein sequence ID" value="SFQ11820.1"/>
    <property type="molecule type" value="Genomic_DNA"/>
</dbReference>
<keyword evidence="2" id="KW-1185">Reference proteome</keyword>
<evidence type="ECO:0000313" key="1">
    <source>
        <dbReference type="EMBL" id="SFQ11820.1"/>
    </source>
</evidence>
<name>A0A1I5VWK1_9BACT</name>
<dbReference type="AlphaFoldDB" id="A0A1I5VWK1"/>
<sequence>MIVNQLKNLRTTMTTIEYVKMILSKVSFDAKLFEKELKKAVKSLVIEEIKQLRDWCYEQFGMIYRQILHRCFNRFRAKIGFS</sequence>
<evidence type="ECO:0000313" key="2">
    <source>
        <dbReference type="Proteomes" id="UP000199306"/>
    </source>
</evidence>
<dbReference type="Proteomes" id="UP000199306">
    <property type="component" value="Unassembled WGS sequence"/>
</dbReference>
<protein>
    <submittedName>
        <fullName evidence="1">Uncharacterized protein</fullName>
    </submittedName>
</protein>
<gene>
    <name evidence="1" type="ORF">SAMN04515674_110106</name>
</gene>
<dbReference type="STRING" id="1079859.SAMN04515674_110106"/>
<accession>A0A1I5VWK1</accession>
<organism evidence="1 2">
    <name type="scientific">Pseudarcicella hirudinis</name>
    <dbReference type="NCBI Taxonomy" id="1079859"/>
    <lineage>
        <taxon>Bacteria</taxon>
        <taxon>Pseudomonadati</taxon>
        <taxon>Bacteroidota</taxon>
        <taxon>Cytophagia</taxon>
        <taxon>Cytophagales</taxon>
        <taxon>Flectobacillaceae</taxon>
        <taxon>Pseudarcicella</taxon>
    </lineage>
</organism>
<proteinExistence type="predicted"/>